<sequence length="240" mass="28514">MGKNASGGVTIVTSTIRPECIDNIFNNYARQKWKAKELIIVVNRNDINLSRYKKKAQRYRNVRIYRMQQNKFLGDCLNFAAARSKYRYVAKFDDDDYYAPNYIPEAMRQFIRSTADVVGKRSCFFFFPHRSILLYRRTSVRPYTRCRKIAGATIMFHKRVFPSVKFARVRLGTDVRFIAACLRRGFRLYTTSRYNFAAIRRRNRNSHTWKVTDNYLLTDKYAEIVRTNNFKNIVNRSSRP</sequence>
<evidence type="ECO:0000313" key="2">
    <source>
        <dbReference type="EMBL" id="RAP76558.1"/>
    </source>
</evidence>
<dbReference type="AlphaFoldDB" id="A0A328U189"/>
<dbReference type="InterPro" id="IPR001173">
    <property type="entry name" value="Glyco_trans_2-like"/>
</dbReference>
<name>A0A328U189_9BACL</name>
<protein>
    <submittedName>
        <fullName evidence="2">Glycosyltransferase family 2 protein</fullName>
    </submittedName>
</protein>
<dbReference type="OrthoDB" id="6713581at2"/>
<dbReference type="InterPro" id="IPR029044">
    <property type="entry name" value="Nucleotide-diphossugar_trans"/>
</dbReference>
<feature type="domain" description="Glycosyltransferase 2-like" evidence="1">
    <location>
        <begin position="17"/>
        <end position="124"/>
    </location>
</feature>
<dbReference type="Proteomes" id="UP000249260">
    <property type="component" value="Unassembled WGS sequence"/>
</dbReference>
<accession>A0A328U189</accession>
<keyword evidence="3" id="KW-1185">Reference proteome</keyword>
<evidence type="ECO:0000259" key="1">
    <source>
        <dbReference type="Pfam" id="PF00535"/>
    </source>
</evidence>
<dbReference type="EMBL" id="QLUW01000002">
    <property type="protein sequence ID" value="RAP76558.1"/>
    <property type="molecule type" value="Genomic_DNA"/>
</dbReference>
<comment type="caution">
    <text evidence="2">The sequence shown here is derived from an EMBL/GenBank/DDBJ whole genome shotgun (WGS) entry which is preliminary data.</text>
</comment>
<evidence type="ECO:0000313" key="3">
    <source>
        <dbReference type="Proteomes" id="UP000249260"/>
    </source>
</evidence>
<dbReference type="GO" id="GO:0016740">
    <property type="term" value="F:transferase activity"/>
    <property type="evidence" value="ECO:0007669"/>
    <property type="project" value="UniProtKB-KW"/>
</dbReference>
<keyword evidence="2" id="KW-0808">Transferase</keyword>
<reference evidence="2 3" key="1">
    <citation type="submission" date="2018-06" db="EMBL/GenBank/DDBJ databases">
        <title>Paenibacillus montanisoli sp. nov., isolated from mountain area soil.</title>
        <authorList>
            <person name="Wu M."/>
        </authorList>
    </citation>
    <scope>NUCLEOTIDE SEQUENCE [LARGE SCALE GENOMIC DNA]</scope>
    <source>
        <strain evidence="2 3">RA17</strain>
    </source>
</reference>
<dbReference type="RefSeq" id="WP_112882776.1">
    <property type="nucleotide sequence ID" value="NZ_QLUW01000002.1"/>
</dbReference>
<dbReference type="Gene3D" id="3.90.550.10">
    <property type="entry name" value="Spore Coat Polysaccharide Biosynthesis Protein SpsA, Chain A"/>
    <property type="match status" value="1"/>
</dbReference>
<gene>
    <name evidence="2" type="ORF">DL346_14390</name>
</gene>
<proteinExistence type="predicted"/>
<dbReference type="Pfam" id="PF00535">
    <property type="entry name" value="Glycos_transf_2"/>
    <property type="match status" value="1"/>
</dbReference>
<dbReference type="CDD" id="cd00761">
    <property type="entry name" value="Glyco_tranf_GTA_type"/>
    <property type="match status" value="1"/>
</dbReference>
<organism evidence="2 3">
    <name type="scientific">Paenibacillus montanisoli</name>
    <dbReference type="NCBI Taxonomy" id="2081970"/>
    <lineage>
        <taxon>Bacteria</taxon>
        <taxon>Bacillati</taxon>
        <taxon>Bacillota</taxon>
        <taxon>Bacilli</taxon>
        <taxon>Bacillales</taxon>
        <taxon>Paenibacillaceae</taxon>
        <taxon>Paenibacillus</taxon>
    </lineage>
</organism>
<dbReference type="SUPFAM" id="SSF53448">
    <property type="entry name" value="Nucleotide-diphospho-sugar transferases"/>
    <property type="match status" value="1"/>
</dbReference>